<evidence type="ECO:0000313" key="1">
    <source>
        <dbReference type="Proteomes" id="UP000050761"/>
    </source>
</evidence>
<name>A0A183F285_HELPZ</name>
<dbReference type="AlphaFoldDB" id="A0A183F285"/>
<organism evidence="1 2">
    <name type="scientific">Heligmosomoides polygyrus</name>
    <name type="common">Parasitic roundworm</name>
    <dbReference type="NCBI Taxonomy" id="6339"/>
    <lineage>
        <taxon>Eukaryota</taxon>
        <taxon>Metazoa</taxon>
        <taxon>Ecdysozoa</taxon>
        <taxon>Nematoda</taxon>
        <taxon>Chromadorea</taxon>
        <taxon>Rhabditida</taxon>
        <taxon>Rhabditina</taxon>
        <taxon>Rhabditomorpha</taxon>
        <taxon>Strongyloidea</taxon>
        <taxon>Heligmosomidae</taxon>
        <taxon>Heligmosomoides</taxon>
    </lineage>
</organism>
<evidence type="ECO:0000313" key="2">
    <source>
        <dbReference type="WBParaSite" id="HPBE_0000021901-mRNA-1"/>
    </source>
</evidence>
<dbReference type="Proteomes" id="UP000050761">
    <property type="component" value="Unassembled WGS sequence"/>
</dbReference>
<reference evidence="2" key="1">
    <citation type="submission" date="2019-09" db="UniProtKB">
        <authorList>
            <consortium name="WormBaseParasite"/>
        </authorList>
    </citation>
    <scope>IDENTIFICATION</scope>
</reference>
<keyword evidence="1" id="KW-1185">Reference proteome</keyword>
<sequence>LSKTYYIPSMSKIAAKSLRTCVTCKRAYALPYRYPNMPNLPSERDTLRILFNKSLEMPDHLYIDTSSSFRANCQQHRLRIPVVVSQIHCQKRTDFVTNHKIVWKFTTRLPWWRGGFYERLYSLLKSAFTETAGRSLLPLEALHTTTVEIEAVISSRPLTPFRDSEAFEHILNRSDFISPEANLQLPSLAQNRELQGVPHKLAEWYKDSLRIDTWYNDYLSALRELQISACQAIEGYQHQAKRPGPRFTDMLAKYEIQFSDILDAFTFATAILAETHKLLDQLSQQHFQQLLQEKEQAALAIARVSTP</sequence>
<proteinExistence type="predicted"/>
<accession>A0A183F285</accession>
<protein>
    <submittedName>
        <fullName evidence="2">Integrase_H2C2 domain-containing protein</fullName>
    </submittedName>
</protein>
<dbReference type="WBParaSite" id="HPBE_0000021901-mRNA-1">
    <property type="protein sequence ID" value="HPBE_0000021901-mRNA-1"/>
    <property type="gene ID" value="HPBE_0000021901"/>
</dbReference>